<dbReference type="SUPFAM" id="SSF51735">
    <property type="entry name" value="NAD(P)-binding Rossmann-fold domains"/>
    <property type="match status" value="1"/>
</dbReference>
<dbReference type="InterPro" id="IPR051783">
    <property type="entry name" value="NAD(P)-dependent_oxidoreduct"/>
</dbReference>
<keyword evidence="3" id="KW-1185">Reference proteome</keyword>
<proteinExistence type="predicted"/>
<sequence>MSSGRHRAVAFAPIRPRPQRRTGSLGFARRSAKVQMSSVAITGATGFLGLHLVRELLVRNHDLIALVRDPGALDRIARFLELVGEPSRLLDALPRRISIVESDVSLPMLGLSPKAFQRLADDVDVVWHSAASTELHDDLESLRPINVDGTRHILELVSAGQRRPLLCHVSTAFVAGARREGVVYESELNGSAGFENAYEESKFEAETLVRDWSRRYDRTVVVARPSILVTDRPPHADLPMHTLLSLGQIMRDAATRLCGTSRTAVRVVGHPQGHLNFLPVERAAQVLARLTEAEHPRRVSTYHVVQGHDVSVRVLMDLMETLAPLQMTMQSAAPAEQTALEAFLDRSPTAAMLSHRRRYDDTRTVSLLGPPTSPIRVDLDYLSAGIGAAPVAPPAPRLGNRS</sequence>
<organism evidence="2 3">
    <name type="scientific">Nocardia fusca</name>
    <dbReference type="NCBI Taxonomy" id="941183"/>
    <lineage>
        <taxon>Bacteria</taxon>
        <taxon>Bacillati</taxon>
        <taxon>Actinomycetota</taxon>
        <taxon>Actinomycetes</taxon>
        <taxon>Mycobacteriales</taxon>
        <taxon>Nocardiaceae</taxon>
        <taxon>Nocardia</taxon>
    </lineage>
</organism>
<evidence type="ECO:0000313" key="3">
    <source>
        <dbReference type="Proteomes" id="UP001551658"/>
    </source>
</evidence>
<comment type="caution">
    <text evidence="2">The sequence shown here is derived from an EMBL/GenBank/DDBJ whole genome shotgun (WGS) entry which is preliminary data.</text>
</comment>
<dbReference type="Gene3D" id="3.40.50.720">
    <property type="entry name" value="NAD(P)-binding Rossmann-like Domain"/>
    <property type="match status" value="1"/>
</dbReference>
<dbReference type="Proteomes" id="UP001551658">
    <property type="component" value="Unassembled WGS sequence"/>
</dbReference>
<name>A0ABV3FAI3_9NOCA</name>
<dbReference type="PANTHER" id="PTHR48079">
    <property type="entry name" value="PROTEIN YEEZ"/>
    <property type="match status" value="1"/>
</dbReference>
<evidence type="ECO:0000259" key="1">
    <source>
        <dbReference type="Pfam" id="PF07993"/>
    </source>
</evidence>
<accession>A0ABV3FAI3</accession>
<dbReference type="Pfam" id="PF07993">
    <property type="entry name" value="NAD_binding_4"/>
    <property type="match status" value="1"/>
</dbReference>
<gene>
    <name evidence="2" type="ORF">AB0H72_18695</name>
</gene>
<dbReference type="EMBL" id="JBFAIH010000010">
    <property type="protein sequence ID" value="MEV0364722.1"/>
    <property type="molecule type" value="Genomic_DNA"/>
</dbReference>
<protein>
    <submittedName>
        <fullName evidence="2">SDR family oxidoreductase</fullName>
    </submittedName>
</protein>
<feature type="domain" description="Thioester reductase (TE)" evidence="1">
    <location>
        <begin position="41"/>
        <end position="285"/>
    </location>
</feature>
<reference evidence="2 3" key="1">
    <citation type="submission" date="2024-06" db="EMBL/GenBank/DDBJ databases">
        <title>The Natural Products Discovery Center: Release of the First 8490 Sequenced Strains for Exploring Actinobacteria Biosynthetic Diversity.</title>
        <authorList>
            <person name="Kalkreuter E."/>
            <person name="Kautsar S.A."/>
            <person name="Yang D."/>
            <person name="Bader C.D."/>
            <person name="Teijaro C.N."/>
            <person name="Fluegel L."/>
            <person name="Davis C.M."/>
            <person name="Simpson J.R."/>
            <person name="Lauterbach L."/>
            <person name="Steele A.D."/>
            <person name="Gui C."/>
            <person name="Meng S."/>
            <person name="Li G."/>
            <person name="Viehrig K."/>
            <person name="Ye F."/>
            <person name="Su P."/>
            <person name="Kiefer A.F."/>
            <person name="Nichols A."/>
            <person name="Cepeda A.J."/>
            <person name="Yan W."/>
            <person name="Fan B."/>
            <person name="Jiang Y."/>
            <person name="Adhikari A."/>
            <person name="Zheng C.-J."/>
            <person name="Schuster L."/>
            <person name="Cowan T.M."/>
            <person name="Smanski M.J."/>
            <person name="Chevrette M.G."/>
            <person name="De Carvalho L.P.S."/>
            <person name="Shen B."/>
        </authorList>
    </citation>
    <scope>NUCLEOTIDE SEQUENCE [LARGE SCALE GENOMIC DNA]</scope>
    <source>
        <strain evidence="2 3">NPDC050671</strain>
    </source>
</reference>
<evidence type="ECO:0000313" key="2">
    <source>
        <dbReference type="EMBL" id="MEV0364722.1"/>
    </source>
</evidence>
<dbReference type="InterPro" id="IPR013120">
    <property type="entry name" value="FAR_NAD-bd"/>
</dbReference>
<dbReference type="RefSeq" id="WP_357980125.1">
    <property type="nucleotide sequence ID" value="NZ_JBFAIH010000010.1"/>
</dbReference>
<dbReference type="InterPro" id="IPR036291">
    <property type="entry name" value="NAD(P)-bd_dom_sf"/>
</dbReference>
<dbReference type="PANTHER" id="PTHR48079:SF6">
    <property type="entry name" value="NAD(P)-BINDING DOMAIN-CONTAINING PROTEIN-RELATED"/>
    <property type="match status" value="1"/>
</dbReference>